<proteinExistence type="predicted"/>
<sequence>MPMWAHYSNNHRGFCVSYNMRELRNTELSACTFPMQYLDKRIDITHIIVSFINQVLKEKQKQISEGKKEIIIDNLIVVYLTAFLQNIKESAWQYEQEFRCAAGDTSIGLPFIKAIPLEIYAGEKCAPLHIERLCNIAFQLNIPLYKMEHTEVNSDFRMTPVRIC</sequence>
<organism evidence="1 2">
    <name type="scientific">Paenibacillus albiflavus</name>
    <dbReference type="NCBI Taxonomy" id="2545760"/>
    <lineage>
        <taxon>Bacteria</taxon>
        <taxon>Bacillati</taxon>
        <taxon>Bacillota</taxon>
        <taxon>Bacilli</taxon>
        <taxon>Bacillales</taxon>
        <taxon>Paenibacillaceae</taxon>
        <taxon>Paenibacillus</taxon>
    </lineage>
</organism>
<reference evidence="1 2" key="1">
    <citation type="submission" date="2019-03" db="EMBL/GenBank/DDBJ databases">
        <authorList>
            <person name="Kim M.K.M."/>
        </authorList>
    </citation>
    <scope>NUCLEOTIDE SEQUENCE [LARGE SCALE GENOMIC DNA]</scope>
    <source>
        <strain evidence="1 2">18JY21-1</strain>
    </source>
</reference>
<accession>A0A4R4DZJ2</accession>
<evidence type="ECO:0000313" key="1">
    <source>
        <dbReference type="EMBL" id="TCZ71854.1"/>
    </source>
</evidence>
<dbReference type="Proteomes" id="UP000295418">
    <property type="component" value="Unassembled WGS sequence"/>
</dbReference>
<evidence type="ECO:0000313" key="2">
    <source>
        <dbReference type="Proteomes" id="UP000295418"/>
    </source>
</evidence>
<keyword evidence="2" id="KW-1185">Reference proteome</keyword>
<dbReference type="EMBL" id="SKFG01000040">
    <property type="protein sequence ID" value="TCZ71854.1"/>
    <property type="molecule type" value="Genomic_DNA"/>
</dbReference>
<protein>
    <submittedName>
        <fullName evidence="1">DUF2971 domain-containing protein</fullName>
    </submittedName>
</protein>
<dbReference type="OrthoDB" id="190848at2"/>
<comment type="caution">
    <text evidence="1">The sequence shown here is derived from an EMBL/GenBank/DDBJ whole genome shotgun (WGS) entry which is preliminary data.</text>
</comment>
<dbReference type="InterPro" id="IPR021352">
    <property type="entry name" value="DUF2971"/>
</dbReference>
<dbReference type="AlphaFoldDB" id="A0A4R4DZJ2"/>
<name>A0A4R4DZJ2_9BACL</name>
<gene>
    <name evidence="1" type="ORF">E0485_22580</name>
</gene>
<dbReference type="RefSeq" id="WP_132420316.1">
    <property type="nucleotide sequence ID" value="NZ_SKFG01000040.1"/>
</dbReference>
<dbReference type="Pfam" id="PF11185">
    <property type="entry name" value="DUF2971"/>
    <property type="match status" value="1"/>
</dbReference>